<keyword evidence="1" id="KW-0813">Transport</keyword>
<keyword evidence="8" id="KW-1185">Reference proteome</keyword>
<feature type="chain" id="PRO_5045184406" evidence="5">
    <location>
        <begin position="24"/>
        <end position="174"/>
    </location>
</feature>
<sequence length="174" mass="19683">MILFARHLAWTLSLSLLASHALALPEDREAPIRVQAQQMEWQQHTQTATYRGTVEVTQGELKIEASTLRLIRGPQGELEQAIAEGQTPLAYMRDQPQLDQPIVEAWAEVIDYHPAAETITLTGRARLIQGEDSFQGHRLIYHLTTQDLQAEQLPESSSDSRVEIILTPQRRENP</sequence>
<evidence type="ECO:0000313" key="7">
    <source>
        <dbReference type="EMBL" id="MFK7160979.1"/>
    </source>
</evidence>
<protein>
    <submittedName>
        <fullName evidence="7">Lipopolysaccharide transport periplasmic protein LptA</fullName>
    </submittedName>
</protein>
<dbReference type="Proteomes" id="UP001621714">
    <property type="component" value="Unassembled WGS sequence"/>
</dbReference>
<dbReference type="InterPro" id="IPR052037">
    <property type="entry name" value="LPS_export_LptA"/>
</dbReference>
<reference evidence="7 8" key="1">
    <citation type="submission" date="2024-02" db="EMBL/GenBank/DDBJ databases">
        <title>Marinospirillum sp. MEB 164 isolated from Lonar lake sediment.</title>
        <authorList>
            <person name="Joshi A."/>
            <person name="Thite S."/>
        </authorList>
    </citation>
    <scope>NUCLEOTIDE SEQUENCE [LARGE SCALE GENOMIC DNA]</scope>
    <source>
        <strain evidence="7 8">MEB164</strain>
    </source>
</reference>
<evidence type="ECO:0000256" key="2">
    <source>
        <dbReference type="ARBA" id="ARBA00022729"/>
    </source>
</evidence>
<dbReference type="InterPro" id="IPR014340">
    <property type="entry name" value="LptA"/>
</dbReference>
<evidence type="ECO:0000256" key="3">
    <source>
        <dbReference type="ARBA" id="ARBA00022764"/>
    </source>
</evidence>
<evidence type="ECO:0000256" key="4">
    <source>
        <dbReference type="SAM" id="MobiDB-lite"/>
    </source>
</evidence>
<proteinExistence type="predicted"/>
<feature type="region of interest" description="Disordered" evidence="4">
    <location>
        <begin position="151"/>
        <end position="174"/>
    </location>
</feature>
<organism evidence="7 8">
    <name type="scientific">Marinospirillum alkalitolerans</name>
    <dbReference type="NCBI Taxonomy" id="3123374"/>
    <lineage>
        <taxon>Bacteria</taxon>
        <taxon>Pseudomonadati</taxon>
        <taxon>Pseudomonadota</taxon>
        <taxon>Gammaproteobacteria</taxon>
        <taxon>Oceanospirillales</taxon>
        <taxon>Oceanospirillaceae</taxon>
        <taxon>Marinospirillum</taxon>
    </lineage>
</organism>
<dbReference type="EMBL" id="JBANFI010000004">
    <property type="protein sequence ID" value="MFK7160979.1"/>
    <property type="molecule type" value="Genomic_DNA"/>
</dbReference>
<dbReference type="RefSeq" id="WP_405339216.1">
    <property type="nucleotide sequence ID" value="NZ_JBANFI010000004.1"/>
</dbReference>
<evidence type="ECO:0000256" key="1">
    <source>
        <dbReference type="ARBA" id="ARBA00022448"/>
    </source>
</evidence>
<name>A0ABW8PXH3_9GAMM</name>
<keyword evidence="2 5" id="KW-0732">Signal</keyword>
<dbReference type="Gene3D" id="2.60.450.10">
    <property type="entry name" value="Lipopolysaccharide (LPS) transport protein A like domain"/>
    <property type="match status" value="1"/>
</dbReference>
<feature type="domain" description="Organic solvent tolerance-like N-terminal" evidence="6">
    <location>
        <begin position="34"/>
        <end position="146"/>
    </location>
</feature>
<feature type="signal peptide" evidence="5">
    <location>
        <begin position="1"/>
        <end position="23"/>
    </location>
</feature>
<evidence type="ECO:0000259" key="6">
    <source>
        <dbReference type="Pfam" id="PF03968"/>
    </source>
</evidence>
<gene>
    <name evidence="7" type="primary">lptA</name>
    <name evidence="7" type="ORF">V6U78_08020</name>
</gene>
<dbReference type="PANTHER" id="PTHR36504">
    <property type="entry name" value="LIPOPOLYSACCHARIDE EXPORT SYSTEM PROTEIN LPTA"/>
    <property type="match status" value="1"/>
</dbReference>
<dbReference type="PANTHER" id="PTHR36504:SF1">
    <property type="entry name" value="LIPOPOLYSACCHARIDE EXPORT SYSTEM PROTEIN LPTA"/>
    <property type="match status" value="1"/>
</dbReference>
<dbReference type="Pfam" id="PF03968">
    <property type="entry name" value="LptD_N"/>
    <property type="match status" value="1"/>
</dbReference>
<evidence type="ECO:0000256" key="5">
    <source>
        <dbReference type="SAM" id="SignalP"/>
    </source>
</evidence>
<evidence type="ECO:0000313" key="8">
    <source>
        <dbReference type="Proteomes" id="UP001621714"/>
    </source>
</evidence>
<comment type="caution">
    <text evidence="7">The sequence shown here is derived from an EMBL/GenBank/DDBJ whole genome shotgun (WGS) entry which is preliminary data.</text>
</comment>
<keyword evidence="3" id="KW-0574">Periplasm</keyword>
<accession>A0ABW8PXH3</accession>
<dbReference type="NCBIfam" id="TIGR03002">
    <property type="entry name" value="outer_YhbN_LptA"/>
    <property type="match status" value="1"/>
</dbReference>
<dbReference type="InterPro" id="IPR005653">
    <property type="entry name" value="OstA-like_N"/>
</dbReference>